<sequence length="66" mass="7647">MGACIMRFELYRDAKGEWRWRLRARNGEVIAESGEGYSRREDCEHGIALVRQSAEARIEDMTTKIA</sequence>
<dbReference type="Pfam" id="PF07411">
    <property type="entry name" value="DUF1508"/>
    <property type="match status" value="1"/>
</dbReference>
<dbReference type="STRING" id="693986.MOC_4358"/>
<dbReference type="KEGG" id="mor:MOC_4358"/>
<name>A0A089P234_9HYPH</name>
<proteinExistence type="predicted"/>
<reference evidence="2 3" key="1">
    <citation type="journal article" date="2014" name="PLoS ONE">
        <title>Genome Information of Methylobacterium oryzae, a Plant-Probiotic Methylotroph in the Phyllosphere.</title>
        <authorList>
            <person name="Kwak M.J."/>
            <person name="Jeong H."/>
            <person name="Madhaiyan M."/>
            <person name="Lee Y."/>
            <person name="Sa T.M."/>
            <person name="Oh T.K."/>
            <person name="Kim J.F."/>
        </authorList>
    </citation>
    <scope>NUCLEOTIDE SEQUENCE [LARGE SCALE GENOMIC DNA]</scope>
    <source>
        <strain evidence="2 3">CBMB20</strain>
    </source>
</reference>
<dbReference type="InterPro" id="IPR036913">
    <property type="entry name" value="YegP-like_sf"/>
</dbReference>
<accession>A0A089P234</accession>
<dbReference type="InterPro" id="IPR010879">
    <property type="entry name" value="DUF1508"/>
</dbReference>
<evidence type="ECO:0000259" key="1">
    <source>
        <dbReference type="Pfam" id="PF07411"/>
    </source>
</evidence>
<dbReference type="SUPFAM" id="SSF160113">
    <property type="entry name" value="YegP-like"/>
    <property type="match status" value="1"/>
</dbReference>
<protein>
    <submittedName>
        <fullName evidence="2">Protein of unassigned function</fullName>
    </submittedName>
</protein>
<keyword evidence="3" id="KW-1185">Reference proteome</keyword>
<dbReference type="Proteomes" id="UP000029492">
    <property type="component" value="Chromosome"/>
</dbReference>
<dbReference type="AlphaFoldDB" id="A0A089P234"/>
<dbReference type="EMBL" id="CP003811">
    <property type="protein sequence ID" value="AIQ92113.1"/>
    <property type="molecule type" value="Genomic_DNA"/>
</dbReference>
<dbReference type="eggNOG" id="COG3422">
    <property type="taxonomic scope" value="Bacteria"/>
</dbReference>
<feature type="domain" description="DUF1508" evidence="1">
    <location>
        <begin position="13"/>
        <end position="60"/>
    </location>
</feature>
<dbReference type="HOGENOM" id="CLU_163886_3_0_5"/>
<evidence type="ECO:0000313" key="2">
    <source>
        <dbReference type="EMBL" id="AIQ92113.1"/>
    </source>
</evidence>
<evidence type="ECO:0000313" key="3">
    <source>
        <dbReference type="Proteomes" id="UP000029492"/>
    </source>
</evidence>
<dbReference type="Gene3D" id="3.30.160.160">
    <property type="entry name" value="YegP-like"/>
    <property type="match status" value="1"/>
</dbReference>
<gene>
    <name evidence="2" type="ORF">MOC_4358</name>
</gene>
<organism evidence="2 3">
    <name type="scientific">Methylobacterium oryzae CBMB20</name>
    <dbReference type="NCBI Taxonomy" id="693986"/>
    <lineage>
        <taxon>Bacteria</taxon>
        <taxon>Pseudomonadati</taxon>
        <taxon>Pseudomonadota</taxon>
        <taxon>Alphaproteobacteria</taxon>
        <taxon>Hyphomicrobiales</taxon>
        <taxon>Methylobacteriaceae</taxon>
        <taxon>Methylobacterium</taxon>
    </lineage>
</organism>